<evidence type="ECO:0000256" key="3">
    <source>
        <dbReference type="RuleBase" id="RU361153"/>
    </source>
</evidence>
<comment type="similarity">
    <text evidence="3">Belongs to the glycosyl hydrolase 5 (cellulase A) family.</text>
</comment>
<dbReference type="PROSITE" id="PS51257">
    <property type="entry name" value="PROKAR_LIPOPROTEIN"/>
    <property type="match status" value="1"/>
</dbReference>
<dbReference type="HOGENOM" id="CLU_524483_0_0_11"/>
<comment type="caution">
    <text evidence="7">The sequence shown here is derived from an EMBL/GenBank/DDBJ whole genome shotgun (WGS) entry which is preliminary data.</text>
</comment>
<dbReference type="InterPro" id="IPR017853">
    <property type="entry name" value="GH"/>
</dbReference>
<proteinExistence type="inferred from homology"/>
<evidence type="ECO:0000256" key="1">
    <source>
        <dbReference type="ARBA" id="ARBA00022801"/>
    </source>
</evidence>
<reference evidence="7 8" key="1">
    <citation type="journal article" date="2013" name="ISME J.">
        <title>Metabolic model for the filamentous 'Candidatus Microthrix parvicella' based on genomic and metagenomic analyses.</title>
        <authorList>
            <person name="Jon McIlroy S."/>
            <person name="Kristiansen R."/>
            <person name="Albertsen M."/>
            <person name="Michael Karst S."/>
            <person name="Rossetti S."/>
            <person name="Lund Nielsen J."/>
            <person name="Tandoi V."/>
            <person name="James Seviour R."/>
            <person name="Nielsen P.H."/>
        </authorList>
    </citation>
    <scope>NUCLEOTIDE SEQUENCE [LARGE SCALE GENOMIC DNA]</scope>
    <source>
        <strain evidence="7 8">RN1</strain>
    </source>
</reference>
<feature type="signal peptide" evidence="5">
    <location>
        <begin position="1"/>
        <end position="27"/>
    </location>
</feature>
<dbReference type="SUPFAM" id="SSF51445">
    <property type="entry name" value="(Trans)glycosidases"/>
    <property type="match status" value="1"/>
</dbReference>
<evidence type="ECO:0000256" key="5">
    <source>
        <dbReference type="SAM" id="SignalP"/>
    </source>
</evidence>
<evidence type="ECO:0000313" key="7">
    <source>
        <dbReference type="EMBL" id="CCM63039.1"/>
    </source>
</evidence>
<dbReference type="GO" id="GO:0004553">
    <property type="term" value="F:hydrolase activity, hydrolyzing O-glycosyl compounds"/>
    <property type="evidence" value="ECO:0007669"/>
    <property type="project" value="InterPro"/>
</dbReference>
<feature type="region of interest" description="Disordered" evidence="4">
    <location>
        <begin position="374"/>
        <end position="395"/>
    </location>
</feature>
<feature type="region of interest" description="Disordered" evidence="4">
    <location>
        <begin position="36"/>
        <end position="55"/>
    </location>
</feature>
<sequence length="519" mass="55138">MRRTIDRRRPGRRAGWAVALVTLGLSAACTPGILEQGEAGTGKPARGGEPTTGAANQVPGAATDCPATDELFCAVAPHAFIQTGAHGDEVSPLALGAGAKPTAEVPVTLNGVNLKQGPYRERGRWTDDLVNSELQSMGADGAPAFSLVRVALDWPRFQYRAPDGTIRIDPDGLAALDDLIDVAAKADIHVILDLIHVRTPDGPCTADHRLAGAKWNVPAWAWEEVTGVAQDDDCKARPNELGDLMDEVLVLPETTRFIRTILKRYDASTARGRNVVAVEPVSEAEASGDETGSATSRTQRLIDAVYTRWLASEGQASLRSANSTKILILSPDKGDASLQGVNLAPIALPNVVWSHHDYTLAVIAGSAAGQGYTEDGWASSQMQDRSEVRRPGRPTYDPDLVSFGRRLTERRGYLAQMQHWAAAGGLPIFVGEYGILTTCAPDGNLATAQAYAKASQELYDGALVEGGAAPVSRTWWQLSIGGTFGGEFALLAIDGRTCPGIDDAGWMPAAFDLTAGRIR</sequence>
<dbReference type="AlphaFoldDB" id="R4YXB8"/>
<dbReference type="Proteomes" id="UP000018291">
    <property type="component" value="Unassembled WGS sequence"/>
</dbReference>
<dbReference type="GO" id="GO:0000272">
    <property type="term" value="P:polysaccharide catabolic process"/>
    <property type="evidence" value="ECO:0007669"/>
    <property type="project" value="InterPro"/>
</dbReference>
<keyword evidence="5" id="KW-0732">Signal</keyword>
<evidence type="ECO:0000256" key="4">
    <source>
        <dbReference type="SAM" id="MobiDB-lite"/>
    </source>
</evidence>
<evidence type="ECO:0000259" key="6">
    <source>
        <dbReference type="Pfam" id="PF00150"/>
    </source>
</evidence>
<keyword evidence="1 3" id="KW-0378">Hydrolase</keyword>
<name>R4YXB8_9ACTN</name>
<evidence type="ECO:0000256" key="2">
    <source>
        <dbReference type="ARBA" id="ARBA00023295"/>
    </source>
</evidence>
<dbReference type="Gene3D" id="3.20.20.80">
    <property type="entry name" value="Glycosidases"/>
    <property type="match status" value="1"/>
</dbReference>
<dbReference type="STRING" id="1229780.BN381_160004"/>
<feature type="domain" description="Glycoside hydrolase family 5" evidence="6">
    <location>
        <begin position="144"/>
        <end position="456"/>
    </location>
</feature>
<protein>
    <recommendedName>
        <fullName evidence="6">Glycoside hydrolase family 5 domain-containing protein</fullName>
    </recommendedName>
</protein>
<organism evidence="7 8">
    <name type="scientific">Candidatus Neomicrothrix parvicella RN1</name>
    <dbReference type="NCBI Taxonomy" id="1229780"/>
    <lineage>
        <taxon>Bacteria</taxon>
        <taxon>Bacillati</taxon>
        <taxon>Actinomycetota</taxon>
        <taxon>Acidimicrobiia</taxon>
        <taxon>Acidimicrobiales</taxon>
        <taxon>Microthrixaceae</taxon>
        <taxon>Candidatus Neomicrothrix</taxon>
    </lineage>
</organism>
<dbReference type="InterPro" id="IPR001547">
    <property type="entry name" value="Glyco_hydro_5"/>
</dbReference>
<keyword evidence="8" id="KW-1185">Reference proteome</keyword>
<dbReference type="Pfam" id="PF00150">
    <property type="entry name" value="Cellulase"/>
    <property type="match status" value="1"/>
</dbReference>
<keyword evidence="2 3" id="KW-0326">Glycosidase</keyword>
<dbReference type="EMBL" id="CANL01000008">
    <property type="protein sequence ID" value="CCM63039.1"/>
    <property type="molecule type" value="Genomic_DNA"/>
</dbReference>
<feature type="chain" id="PRO_5038725695" description="Glycoside hydrolase family 5 domain-containing protein" evidence="5">
    <location>
        <begin position="28"/>
        <end position="519"/>
    </location>
</feature>
<accession>R4YXB8</accession>
<gene>
    <name evidence="7" type="ORF">BN381_160004</name>
</gene>
<evidence type="ECO:0000313" key="8">
    <source>
        <dbReference type="Proteomes" id="UP000018291"/>
    </source>
</evidence>